<dbReference type="AlphaFoldDB" id="A0A1H9RQ54"/>
<name>A0A1H9RQ54_9PSED</name>
<dbReference type="Pfam" id="PF14518">
    <property type="entry name" value="Haem_oxygenas_2"/>
    <property type="match status" value="1"/>
</dbReference>
<dbReference type="EMBL" id="FOEQ01000011">
    <property type="protein sequence ID" value="SER74615.1"/>
    <property type="molecule type" value="Genomic_DNA"/>
</dbReference>
<dbReference type="RefSeq" id="WP_094012197.1">
    <property type="nucleotide sequence ID" value="NZ_CP128543.1"/>
</dbReference>
<gene>
    <name evidence="1" type="ORF">SAMN05216230_111149</name>
</gene>
<protein>
    <submittedName>
        <fullName evidence="1">Iron-containing redox enzyme</fullName>
    </submittedName>
</protein>
<evidence type="ECO:0000313" key="1">
    <source>
        <dbReference type="EMBL" id="SER74615.1"/>
    </source>
</evidence>
<dbReference type="InterPro" id="IPR016084">
    <property type="entry name" value="Haem_Oase-like_multi-hlx"/>
</dbReference>
<reference evidence="1 2" key="1">
    <citation type="submission" date="2016-10" db="EMBL/GenBank/DDBJ databases">
        <authorList>
            <person name="de Groot N.N."/>
        </authorList>
    </citation>
    <scope>NUCLEOTIDE SEQUENCE [LARGE SCALE GENOMIC DNA]</scope>
    <source>
        <strain evidence="1 2">LMG 27941</strain>
    </source>
</reference>
<evidence type="ECO:0000313" key="2">
    <source>
        <dbReference type="Proteomes" id="UP000199221"/>
    </source>
</evidence>
<organism evidence="1 2">
    <name type="scientific">Pseudomonas soli</name>
    <dbReference type="NCBI Taxonomy" id="1306993"/>
    <lineage>
        <taxon>Bacteria</taxon>
        <taxon>Pseudomonadati</taxon>
        <taxon>Pseudomonadota</taxon>
        <taxon>Gammaproteobacteria</taxon>
        <taxon>Pseudomonadales</taxon>
        <taxon>Pseudomonadaceae</taxon>
        <taxon>Pseudomonas</taxon>
    </lineage>
</organism>
<proteinExistence type="predicted"/>
<accession>A0A1H9RQ54</accession>
<sequence>MVAMIRDSVRSQTKHDMTDDATRRYQALLAGHDATAEDWLEAQLSRVRDREDDLPEDPDLLSQWAEHHAAEVADDHAHYLRQRREGAPRRYFATRAQALWFLQQVAPTKVVDGAWLHGTLRHWRDPRYHGLIRTFLEELGDGDPRCNHVLIYQRLLSRLGCLQGLPLEPSRFVQGSVQLALGQHCERFLPEVIGYNLGYEQPPLHLLITTHELAELGIDAHYFQLHVTIDNAASGHARRSLESLRLLAPAGDEDFYARVRHGYRLNDLGMDTPSLIASFDLQGELLCALERKRVFGQCMHSDRCRLQGRTINQWLAEPGAMAGFLEALQTQGWIKRDSDPAQSRFWTLIDGPGAAMFGVFSAYEKQLWHDWIAGTWQGPLPRRVPPGQWEQALALQAEAPGRAQASEIATLIEAMAGNRHAEPTGLRATRDYIAATGLFQGGPR</sequence>
<dbReference type="Proteomes" id="UP000199221">
    <property type="component" value="Unassembled WGS sequence"/>
</dbReference>
<dbReference type="GeneID" id="93677891"/>
<dbReference type="SMART" id="SM01236">
    <property type="entry name" value="Haem_oxygenase_2"/>
    <property type="match status" value="1"/>
</dbReference>
<dbReference type="Gene3D" id="1.20.910.10">
    <property type="entry name" value="Heme oxygenase-like"/>
    <property type="match status" value="1"/>
</dbReference>